<proteinExistence type="predicted"/>
<keyword evidence="2" id="KW-1185">Reference proteome</keyword>
<sequence>MSQTLRPVIELRPLIVSNGCLSELNPENCLITLGFRSLVNPLSLHSCLSSLLVSITVCDFRCFVGSFGFDDRSS</sequence>
<dbReference type="EMBL" id="MNCJ02000322">
    <property type="protein sequence ID" value="KAF5799644.1"/>
    <property type="molecule type" value="Genomic_DNA"/>
</dbReference>
<name>A0A9K3IMI7_HELAN</name>
<evidence type="ECO:0000313" key="2">
    <source>
        <dbReference type="Proteomes" id="UP000215914"/>
    </source>
</evidence>
<evidence type="ECO:0000313" key="1">
    <source>
        <dbReference type="EMBL" id="KAF5799644.1"/>
    </source>
</evidence>
<organism evidence="1 2">
    <name type="scientific">Helianthus annuus</name>
    <name type="common">Common sunflower</name>
    <dbReference type="NCBI Taxonomy" id="4232"/>
    <lineage>
        <taxon>Eukaryota</taxon>
        <taxon>Viridiplantae</taxon>
        <taxon>Streptophyta</taxon>
        <taxon>Embryophyta</taxon>
        <taxon>Tracheophyta</taxon>
        <taxon>Spermatophyta</taxon>
        <taxon>Magnoliopsida</taxon>
        <taxon>eudicotyledons</taxon>
        <taxon>Gunneridae</taxon>
        <taxon>Pentapetalae</taxon>
        <taxon>asterids</taxon>
        <taxon>campanulids</taxon>
        <taxon>Asterales</taxon>
        <taxon>Asteraceae</taxon>
        <taxon>Asteroideae</taxon>
        <taxon>Heliantheae alliance</taxon>
        <taxon>Heliantheae</taxon>
        <taxon>Helianthus</taxon>
    </lineage>
</organism>
<dbReference type="Proteomes" id="UP000215914">
    <property type="component" value="Unassembled WGS sequence"/>
</dbReference>
<reference evidence="1" key="1">
    <citation type="journal article" date="2017" name="Nature">
        <title>The sunflower genome provides insights into oil metabolism, flowering and Asterid evolution.</title>
        <authorList>
            <person name="Badouin H."/>
            <person name="Gouzy J."/>
            <person name="Grassa C.J."/>
            <person name="Murat F."/>
            <person name="Staton S.E."/>
            <person name="Cottret L."/>
            <person name="Lelandais-Briere C."/>
            <person name="Owens G.L."/>
            <person name="Carrere S."/>
            <person name="Mayjonade B."/>
            <person name="Legrand L."/>
            <person name="Gill N."/>
            <person name="Kane N.C."/>
            <person name="Bowers J.E."/>
            <person name="Hubner S."/>
            <person name="Bellec A."/>
            <person name="Berard A."/>
            <person name="Berges H."/>
            <person name="Blanchet N."/>
            <person name="Boniface M.C."/>
            <person name="Brunel D."/>
            <person name="Catrice O."/>
            <person name="Chaidir N."/>
            <person name="Claudel C."/>
            <person name="Donnadieu C."/>
            <person name="Faraut T."/>
            <person name="Fievet G."/>
            <person name="Helmstetter N."/>
            <person name="King M."/>
            <person name="Knapp S.J."/>
            <person name="Lai Z."/>
            <person name="Le Paslier M.C."/>
            <person name="Lippi Y."/>
            <person name="Lorenzon L."/>
            <person name="Mandel J.R."/>
            <person name="Marage G."/>
            <person name="Marchand G."/>
            <person name="Marquand E."/>
            <person name="Bret-Mestries E."/>
            <person name="Morien E."/>
            <person name="Nambeesan S."/>
            <person name="Nguyen T."/>
            <person name="Pegot-Espagnet P."/>
            <person name="Pouilly N."/>
            <person name="Raftis F."/>
            <person name="Sallet E."/>
            <person name="Schiex T."/>
            <person name="Thomas J."/>
            <person name="Vandecasteele C."/>
            <person name="Vares D."/>
            <person name="Vear F."/>
            <person name="Vautrin S."/>
            <person name="Crespi M."/>
            <person name="Mangin B."/>
            <person name="Burke J.M."/>
            <person name="Salse J."/>
            <person name="Munos S."/>
            <person name="Vincourt P."/>
            <person name="Rieseberg L.H."/>
            <person name="Langlade N.B."/>
        </authorList>
    </citation>
    <scope>NUCLEOTIDE SEQUENCE</scope>
    <source>
        <tissue evidence="1">Leaves</tissue>
    </source>
</reference>
<reference evidence="1" key="2">
    <citation type="submission" date="2020-06" db="EMBL/GenBank/DDBJ databases">
        <title>Helianthus annuus Genome sequencing and assembly Release 2.</title>
        <authorList>
            <person name="Gouzy J."/>
            <person name="Langlade N."/>
            <person name="Munos S."/>
        </authorList>
    </citation>
    <scope>NUCLEOTIDE SEQUENCE</scope>
    <source>
        <tissue evidence="1">Leaves</tissue>
    </source>
</reference>
<comment type="caution">
    <text evidence="1">The sequence shown here is derived from an EMBL/GenBank/DDBJ whole genome shotgun (WGS) entry which is preliminary data.</text>
</comment>
<dbReference type="AlphaFoldDB" id="A0A9K3IMI7"/>
<dbReference type="Gramene" id="mRNA:HanXRQr2_Chr07g0306821">
    <property type="protein sequence ID" value="CDS:HanXRQr2_Chr07g0306821.1"/>
    <property type="gene ID" value="HanXRQr2_Chr07g0306821"/>
</dbReference>
<protein>
    <submittedName>
        <fullName evidence="1">Uncharacterized protein</fullName>
    </submittedName>
</protein>
<accession>A0A9K3IMI7</accession>
<gene>
    <name evidence="1" type="ORF">HanXRQr2_Chr07g0306821</name>
</gene>